<evidence type="ECO:0000313" key="1">
    <source>
        <dbReference type="EMBL" id="MDW8799825.1"/>
    </source>
</evidence>
<keyword evidence="2" id="KW-1185">Reference proteome</keyword>
<name>A0ABU4JNY8_9CLOT</name>
<sequence>MVSMLLIIILPCVVRANNYSSNVKRNMFYVQVLNYAMPAVKATSFNEDDMAENRFSISQTALAAIGLDLNNPKSVLGKEMAFIGLESVNAEETANVDFNHFKLDDKQVSKDTDKTVADSSENVNLPNKEVTVYDSSLKKTLNTNKPEVLIYHTHTTEGYKPGKPISTDNTQNVVAVGDELVKELQTNYGISAVDDKTVHDAEAYTQSYARSAVTVDKNLKKYGDFKLIIDLHRDSVEDKKAITTKMNGENVAKISLVMAKKNPHFSKNMALANKIIDTSNKLFPGFCRGVIYYNYGTRYFNQNKSNNAILVEVGADINTIDESKASAKYLARLIAEALNK</sequence>
<reference evidence="1 2" key="1">
    <citation type="submission" date="2023-04" db="EMBL/GenBank/DDBJ databases">
        <title>Clostridium tannerae sp. nov., isolated from the fecal material of an alpaca.</title>
        <authorList>
            <person name="Miller S."/>
            <person name="Hendry M."/>
            <person name="King J."/>
            <person name="Sankaranarayanan K."/>
            <person name="Lawson P.A."/>
        </authorList>
    </citation>
    <scope>NUCLEOTIDE SEQUENCE [LARGE SCALE GENOMIC DNA]</scope>
    <source>
        <strain evidence="1 2">A1-XYC3</strain>
    </source>
</reference>
<evidence type="ECO:0000313" key="2">
    <source>
        <dbReference type="Proteomes" id="UP001281656"/>
    </source>
</evidence>
<accession>A0ABU4JNY8</accession>
<dbReference type="NCBIfam" id="TIGR02867">
    <property type="entry name" value="spore_II_P"/>
    <property type="match status" value="1"/>
</dbReference>
<comment type="caution">
    <text evidence="1">The sequence shown here is derived from an EMBL/GenBank/DDBJ whole genome shotgun (WGS) entry which is preliminary data.</text>
</comment>
<protein>
    <submittedName>
        <fullName evidence="1">Stage II sporulation protein P</fullName>
    </submittedName>
</protein>
<dbReference type="InterPro" id="IPR010897">
    <property type="entry name" value="Spore_II_P"/>
</dbReference>
<gene>
    <name evidence="1" type="ORF">P8V03_01490</name>
</gene>
<dbReference type="Proteomes" id="UP001281656">
    <property type="component" value="Unassembled WGS sequence"/>
</dbReference>
<dbReference type="Pfam" id="PF07454">
    <property type="entry name" value="SpoIIP"/>
    <property type="match status" value="1"/>
</dbReference>
<organism evidence="1 2">
    <name type="scientific">Clostridium tanneri</name>
    <dbReference type="NCBI Taxonomy" id="3037988"/>
    <lineage>
        <taxon>Bacteria</taxon>
        <taxon>Bacillati</taxon>
        <taxon>Bacillota</taxon>
        <taxon>Clostridia</taxon>
        <taxon>Eubacteriales</taxon>
        <taxon>Clostridiaceae</taxon>
        <taxon>Clostridium</taxon>
    </lineage>
</organism>
<proteinExistence type="predicted"/>
<dbReference type="EMBL" id="JARUJP010000001">
    <property type="protein sequence ID" value="MDW8799825.1"/>
    <property type="molecule type" value="Genomic_DNA"/>
</dbReference>